<dbReference type="EMBL" id="NIVC01004224">
    <property type="protein sequence ID" value="PAA48143.1"/>
    <property type="molecule type" value="Genomic_DNA"/>
</dbReference>
<sequence length="158" mass="17789">RVMSTAARRRLMKDLQMMQKDPPPGVGACPTDENIMVWKAVILGPDDTAFEGGVFKLSMTFTEEYPNKPPAVKFLTSMFHPNVYADGSICLDILQNQWSTSYDVRAVLTSLQSLLGDPNPHSPANMAAAELLTNNCREYTERVSRIVEDSWRHRDDKL</sequence>
<feature type="non-terminal residue" evidence="6">
    <location>
        <position position="1"/>
    </location>
</feature>
<dbReference type="FunFam" id="3.10.110.10:FF:000090">
    <property type="entry name" value="Ubiquitin-conjugating enzyme E2-17 kDa"/>
    <property type="match status" value="1"/>
</dbReference>
<organism evidence="6 8">
    <name type="scientific">Macrostomum lignano</name>
    <dbReference type="NCBI Taxonomy" id="282301"/>
    <lineage>
        <taxon>Eukaryota</taxon>
        <taxon>Metazoa</taxon>
        <taxon>Spiralia</taxon>
        <taxon>Lophotrochozoa</taxon>
        <taxon>Platyhelminthes</taxon>
        <taxon>Rhabditophora</taxon>
        <taxon>Macrostomorpha</taxon>
        <taxon>Macrostomida</taxon>
        <taxon>Macrostomidae</taxon>
        <taxon>Macrostomum</taxon>
    </lineage>
</organism>
<keyword evidence="2 4" id="KW-0833">Ubl conjugation pathway</keyword>
<dbReference type="InterPro" id="IPR016135">
    <property type="entry name" value="UBQ-conjugating_enzyme/RWD"/>
</dbReference>
<dbReference type="SMART" id="SM00212">
    <property type="entry name" value="UBCc"/>
    <property type="match status" value="1"/>
</dbReference>
<dbReference type="AlphaFoldDB" id="A0A267DFT2"/>
<evidence type="ECO:0000256" key="4">
    <source>
        <dbReference type="RuleBase" id="RU362109"/>
    </source>
</evidence>
<dbReference type="CDD" id="cd23790">
    <property type="entry name" value="UBCc_UBE2A_2B"/>
    <property type="match status" value="1"/>
</dbReference>
<evidence type="ECO:0000313" key="8">
    <source>
        <dbReference type="Proteomes" id="UP000215902"/>
    </source>
</evidence>
<dbReference type="GO" id="GO:0016740">
    <property type="term" value="F:transferase activity"/>
    <property type="evidence" value="ECO:0007669"/>
    <property type="project" value="UniProtKB-KW"/>
</dbReference>
<dbReference type="InterPro" id="IPR000608">
    <property type="entry name" value="UBC"/>
</dbReference>
<dbReference type="OrthoDB" id="9984419at2759"/>
<reference evidence="6 8" key="1">
    <citation type="submission" date="2017-06" db="EMBL/GenBank/DDBJ databases">
        <title>A platform for efficient transgenesis in Macrostomum lignano, a flatworm model organism for stem cell research.</title>
        <authorList>
            <person name="Berezikov E."/>
        </authorList>
    </citation>
    <scope>NUCLEOTIDE SEQUENCE [LARGE SCALE GENOMIC DNA]</scope>
    <source>
        <strain evidence="6">DV1</strain>
        <tissue evidence="6">Whole organism</tissue>
    </source>
</reference>
<evidence type="ECO:0000256" key="2">
    <source>
        <dbReference type="ARBA" id="ARBA00022786"/>
    </source>
</evidence>
<dbReference type="InterPro" id="IPR023313">
    <property type="entry name" value="UBQ-conjugating_AS"/>
</dbReference>
<gene>
    <name evidence="6" type="ORF">BOX15_Mlig017230g1</name>
    <name evidence="7" type="ORF">BOX15_Mlig027603g1</name>
</gene>
<dbReference type="STRING" id="282301.A0A267DFT2"/>
<dbReference type="GO" id="GO:0005524">
    <property type="term" value="F:ATP binding"/>
    <property type="evidence" value="ECO:0007669"/>
    <property type="project" value="UniProtKB-UniRule"/>
</dbReference>
<comment type="caution">
    <text evidence="6">The sequence shown here is derived from an EMBL/GenBank/DDBJ whole genome shotgun (WGS) entry which is preliminary data.</text>
</comment>
<dbReference type="PROSITE" id="PS00183">
    <property type="entry name" value="UBC_1"/>
    <property type="match status" value="1"/>
</dbReference>
<accession>A0A267DFT2</accession>
<proteinExistence type="inferred from homology"/>
<dbReference type="Gene3D" id="3.10.110.10">
    <property type="entry name" value="Ubiquitin Conjugating Enzyme"/>
    <property type="match status" value="1"/>
</dbReference>
<comment type="similarity">
    <text evidence="4">Belongs to the ubiquitin-conjugating enzyme family.</text>
</comment>
<dbReference type="EMBL" id="NIVC01001858">
    <property type="protein sequence ID" value="PAA63288.1"/>
    <property type="molecule type" value="Genomic_DNA"/>
</dbReference>
<evidence type="ECO:0000313" key="7">
    <source>
        <dbReference type="EMBL" id="PAA63288.1"/>
    </source>
</evidence>
<feature type="domain" description="UBC core" evidence="5">
    <location>
        <begin position="6"/>
        <end position="152"/>
    </location>
</feature>
<name>A0A267DFT2_9PLAT</name>
<keyword evidence="8" id="KW-1185">Reference proteome</keyword>
<dbReference type="InterPro" id="IPR050113">
    <property type="entry name" value="Ub_conjugating_enzyme"/>
</dbReference>
<dbReference type="Proteomes" id="UP000215902">
    <property type="component" value="Unassembled WGS sequence"/>
</dbReference>
<evidence type="ECO:0000256" key="3">
    <source>
        <dbReference type="PROSITE-ProRule" id="PRU10133"/>
    </source>
</evidence>
<dbReference type="PANTHER" id="PTHR24067">
    <property type="entry name" value="UBIQUITIN-CONJUGATING ENZYME E2"/>
    <property type="match status" value="1"/>
</dbReference>
<dbReference type="PROSITE" id="PS50127">
    <property type="entry name" value="UBC_2"/>
    <property type="match status" value="1"/>
</dbReference>
<dbReference type="SUPFAM" id="SSF54495">
    <property type="entry name" value="UBC-like"/>
    <property type="match status" value="1"/>
</dbReference>
<evidence type="ECO:0000313" key="6">
    <source>
        <dbReference type="EMBL" id="PAA48143.1"/>
    </source>
</evidence>
<keyword evidence="1" id="KW-0808">Transferase</keyword>
<evidence type="ECO:0000256" key="1">
    <source>
        <dbReference type="ARBA" id="ARBA00022679"/>
    </source>
</evidence>
<dbReference type="Pfam" id="PF00179">
    <property type="entry name" value="UQ_con"/>
    <property type="match status" value="1"/>
</dbReference>
<keyword evidence="4" id="KW-0547">Nucleotide-binding</keyword>
<feature type="active site" description="Glycyl thioester intermediate" evidence="3">
    <location>
        <position position="90"/>
    </location>
</feature>
<protein>
    <recommendedName>
        <fullName evidence="5">UBC core domain-containing protein</fullName>
    </recommendedName>
</protein>
<keyword evidence="4" id="KW-0067">ATP-binding</keyword>
<evidence type="ECO:0000259" key="5">
    <source>
        <dbReference type="PROSITE" id="PS50127"/>
    </source>
</evidence>